<dbReference type="AlphaFoldDB" id="A0A8J3H4Y0"/>
<sequence>MKLFSRRAERKRHQADPITDEERFIIGKCIREGDVVLDVGAHHGKWSDAVLHDKSVELHAFEASPAAYDVLKATLADKVRLNWNAVTNCTEDMTFHVYRDDARLSSLHRRLSVEDQILAAGFDAITVPGTTLDSYWAGRRDQIRFLKVDVEGAEYDVLRGADGLLRRGQVDFLQFEYGGTFFDAGVSLRNIWSLLRRNGYRILRVENRKFYELKQFSGKDETYKYSNFLALHERLMGPFLKQGSEIELDFPLLDRYGIRPTGVLHVGAHKGDEIKTYRARDITPVVFVEANPGLAQGLRDRFAKDADVTVIECAASDCEGTATFKITSMDQSSSLLELKDHAKLYPKIGVTETIEVRTAPLDQLLAEAGVDVSKLDFIAMDIQGAELMALRGATETLKHIKALQLEVNYSELYEGCPLISDLDAFLGDHGFIRVMTNTPYSEEWGDALYIRRPMVTCSAVGNMGRFGNQFYQYMFIQSYAREHDFTAATPIWAGDEMFEVQPGVDPLPKMPFQIEETTYDLETSNVANDPLLRPNTDFTGFFQYHSRYFKPYKADILRDFTFKGAYADRAAQIATLFSKQPGPVVPLHLRRGDFGTGIFFIAPENWYLDWVQSLRQTQPDLTLYIASDDAAAVLPAFRDFNVLTEADLPATDLPHGFFTDFAALTLGDHLAISNSSFSFAASLLNKTAQSFVRPCLTERRLVPYEPWNAPVLLRTHEAEDIGEEFMSDHAKGRSKYKWRKLRKLFG</sequence>
<dbReference type="SUPFAM" id="SSF53335">
    <property type="entry name" value="S-adenosyl-L-methionine-dependent methyltransferases"/>
    <property type="match status" value="2"/>
</dbReference>
<evidence type="ECO:0000259" key="1">
    <source>
        <dbReference type="Pfam" id="PF05050"/>
    </source>
</evidence>
<dbReference type="EMBL" id="BNAP01000001">
    <property type="protein sequence ID" value="GHG80783.1"/>
    <property type="molecule type" value="Genomic_DNA"/>
</dbReference>
<dbReference type="Gene3D" id="3.40.50.150">
    <property type="entry name" value="Vaccinia Virus protein VP39"/>
    <property type="match status" value="2"/>
</dbReference>
<keyword evidence="3" id="KW-1185">Reference proteome</keyword>
<dbReference type="InterPro" id="IPR053188">
    <property type="entry name" value="FkbM_Methyltransferase"/>
</dbReference>
<protein>
    <recommendedName>
        <fullName evidence="1">Methyltransferase FkbM domain-containing protein</fullName>
    </recommendedName>
</protein>
<dbReference type="Proteomes" id="UP000611500">
    <property type="component" value="Unassembled WGS sequence"/>
</dbReference>
<name>A0A8J3H4Y0_9RHOB</name>
<dbReference type="NCBIfam" id="TIGR01444">
    <property type="entry name" value="fkbM_fam"/>
    <property type="match status" value="2"/>
</dbReference>
<evidence type="ECO:0000313" key="2">
    <source>
        <dbReference type="EMBL" id="GHG80783.1"/>
    </source>
</evidence>
<dbReference type="Pfam" id="PF05050">
    <property type="entry name" value="Methyltransf_21"/>
    <property type="match status" value="2"/>
</dbReference>
<reference evidence="2" key="2">
    <citation type="submission" date="2020-09" db="EMBL/GenBank/DDBJ databases">
        <authorList>
            <person name="Sun Q."/>
            <person name="Zhou Y."/>
        </authorList>
    </citation>
    <scope>NUCLEOTIDE SEQUENCE</scope>
    <source>
        <strain evidence="2">CGMCC 1.7081</strain>
    </source>
</reference>
<dbReference type="RefSeq" id="WP_051312104.1">
    <property type="nucleotide sequence ID" value="NZ_BNAP01000001.1"/>
</dbReference>
<gene>
    <name evidence="2" type="ORF">GCM10010961_04230</name>
</gene>
<feature type="domain" description="Methyltransferase FkbM" evidence="1">
    <location>
        <begin position="265"/>
        <end position="432"/>
    </location>
</feature>
<proteinExistence type="predicted"/>
<organism evidence="2 3">
    <name type="scientific">Pseudodonghicola xiamenensis</name>
    <dbReference type="NCBI Taxonomy" id="337702"/>
    <lineage>
        <taxon>Bacteria</taxon>
        <taxon>Pseudomonadati</taxon>
        <taxon>Pseudomonadota</taxon>
        <taxon>Alphaproteobacteria</taxon>
        <taxon>Rhodobacterales</taxon>
        <taxon>Paracoccaceae</taxon>
        <taxon>Pseudodonghicola</taxon>
    </lineage>
</organism>
<dbReference type="InterPro" id="IPR029063">
    <property type="entry name" value="SAM-dependent_MTases_sf"/>
</dbReference>
<dbReference type="InterPro" id="IPR006342">
    <property type="entry name" value="FkbM_mtfrase"/>
</dbReference>
<accession>A0A8J3H4Y0</accession>
<reference evidence="2" key="1">
    <citation type="journal article" date="2014" name="Int. J. Syst. Evol. Microbiol.">
        <title>Complete genome sequence of Corynebacterium casei LMG S-19264T (=DSM 44701T), isolated from a smear-ripened cheese.</title>
        <authorList>
            <consortium name="US DOE Joint Genome Institute (JGI-PGF)"/>
            <person name="Walter F."/>
            <person name="Albersmeier A."/>
            <person name="Kalinowski J."/>
            <person name="Ruckert C."/>
        </authorList>
    </citation>
    <scope>NUCLEOTIDE SEQUENCE</scope>
    <source>
        <strain evidence="2">CGMCC 1.7081</strain>
    </source>
</reference>
<feature type="domain" description="Methyltransferase FkbM" evidence="1">
    <location>
        <begin position="38"/>
        <end position="202"/>
    </location>
</feature>
<comment type="caution">
    <text evidence="2">The sequence shown here is derived from an EMBL/GenBank/DDBJ whole genome shotgun (WGS) entry which is preliminary data.</text>
</comment>
<dbReference type="GO" id="GO:0008171">
    <property type="term" value="F:O-methyltransferase activity"/>
    <property type="evidence" value="ECO:0007669"/>
    <property type="project" value="TreeGrafter"/>
</dbReference>
<evidence type="ECO:0000313" key="3">
    <source>
        <dbReference type="Proteomes" id="UP000611500"/>
    </source>
</evidence>
<dbReference type="PANTHER" id="PTHR36973">
    <property type="entry name" value="SLL1456 PROTEIN-RELATED"/>
    <property type="match status" value="1"/>
</dbReference>
<dbReference type="PANTHER" id="PTHR36973:SF4">
    <property type="entry name" value="NODULATION PROTEIN"/>
    <property type="match status" value="1"/>
</dbReference>